<keyword evidence="2" id="KW-0479">Metal-binding</keyword>
<feature type="compositionally biased region" description="Gly residues" evidence="3">
    <location>
        <begin position="467"/>
        <end position="477"/>
    </location>
</feature>
<feature type="region of interest" description="Disordered" evidence="3">
    <location>
        <begin position="198"/>
        <end position="253"/>
    </location>
</feature>
<dbReference type="CDD" id="cd01647">
    <property type="entry name" value="RT_LTR"/>
    <property type="match status" value="1"/>
</dbReference>
<evidence type="ECO:0000313" key="8">
    <source>
        <dbReference type="EMBL" id="SJL19053.1"/>
    </source>
</evidence>
<feature type="region of interest" description="Disordered" evidence="3">
    <location>
        <begin position="429"/>
        <end position="532"/>
    </location>
</feature>
<dbReference type="InterPro" id="IPR021109">
    <property type="entry name" value="Peptidase_aspartic_dom_sf"/>
</dbReference>
<evidence type="ECO:0000256" key="3">
    <source>
        <dbReference type="SAM" id="MobiDB-lite"/>
    </source>
</evidence>
<feature type="compositionally biased region" description="Polar residues" evidence="3">
    <location>
        <begin position="220"/>
        <end position="240"/>
    </location>
</feature>
<dbReference type="PANTHER" id="PTHR24559">
    <property type="entry name" value="TRANSPOSON TY3-I GAG-POL POLYPROTEIN"/>
    <property type="match status" value="1"/>
</dbReference>
<feature type="compositionally biased region" description="Basic and acidic residues" evidence="3">
    <location>
        <begin position="479"/>
        <end position="490"/>
    </location>
</feature>
<feature type="domain" description="Reverse transcriptase" evidence="7">
    <location>
        <begin position="1440"/>
        <end position="1620"/>
    </location>
</feature>
<keyword evidence="4" id="KW-1133">Transmembrane helix</keyword>
<feature type="compositionally biased region" description="Basic and acidic residues" evidence="3">
    <location>
        <begin position="497"/>
        <end position="508"/>
    </location>
</feature>
<feature type="region of interest" description="Disordered" evidence="3">
    <location>
        <begin position="760"/>
        <end position="802"/>
    </location>
</feature>
<feature type="compositionally biased region" description="Low complexity" evidence="3">
    <location>
        <begin position="773"/>
        <end position="794"/>
    </location>
</feature>
<feature type="compositionally biased region" description="Basic and acidic residues" evidence="3">
    <location>
        <begin position="1083"/>
        <end position="1093"/>
    </location>
</feature>
<dbReference type="Pfam" id="PF00078">
    <property type="entry name" value="RVT_1"/>
    <property type="match status" value="1"/>
</dbReference>
<evidence type="ECO:0000313" key="9">
    <source>
        <dbReference type="Proteomes" id="UP000219338"/>
    </source>
</evidence>
<dbReference type="OrthoDB" id="3250101at2759"/>
<evidence type="ECO:0000259" key="6">
    <source>
        <dbReference type="PROSITE" id="PS50158"/>
    </source>
</evidence>
<dbReference type="PROSITE" id="PS50158">
    <property type="entry name" value="ZF_CCHC"/>
    <property type="match status" value="1"/>
</dbReference>
<dbReference type="Pfam" id="PF08284">
    <property type="entry name" value="RVP_2"/>
    <property type="match status" value="1"/>
</dbReference>
<keyword evidence="2" id="KW-0863">Zinc-finger</keyword>
<dbReference type="Pfam" id="PF03732">
    <property type="entry name" value="Retrotrans_gag"/>
    <property type="match status" value="1"/>
</dbReference>
<evidence type="ECO:0000259" key="7">
    <source>
        <dbReference type="PROSITE" id="PS50878"/>
    </source>
</evidence>
<keyword evidence="4" id="KW-0812">Transmembrane</keyword>
<dbReference type="Gene3D" id="2.40.70.10">
    <property type="entry name" value="Acid Proteases"/>
    <property type="match status" value="1"/>
</dbReference>
<accession>A0A284SDK1</accession>
<dbReference type="SUPFAM" id="SSF56672">
    <property type="entry name" value="DNA/RNA polymerases"/>
    <property type="match status" value="1"/>
</dbReference>
<dbReference type="PROSITE" id="PS50017">
    <property type="entry name" value="DEATH_DOMAIN"/>
    <property type="match status" value="1"/>
</dbReference>
<dbReference type="Gene3D" id="3.30.70.270">
    <property type="match status" value="2"/>
</dbReference>
<keyword evidence="9" id="KW-1185">Reference proteome</keyword>
<dbReference type="PANTHER" id="PTHR24559:SF440">
    <property type="entry name" value="RIBONUCLEASE H"/>
    <property type="match status" value="1"/>
</dbReference>
<keyword evidence="2" id="KW-0862">Zinc</keyword>
<dbReference type="InterPro" id="IPR043128">
    <property type="entry name" value="Rev_trsase/Diguanyl_cyclase"/>
</dbReference>
<dbReference type="PROSITE" id="PS50878">
    <property type="entry name" value="RT_POL"/>
    <property type="match status" value="1"/>
</dbReference>
<dbReference type="InterPro" id="IPR053134">
    <property type="entry name" value="RNA-dir_DNA_polymerase"/>
</dbReference>
<dbReference type="Proteomes" id="UP000219338">
    <property type="component" value="Unassembled WGS sequence"/>
</dbReference>
<evidence type="ECO:0000259" key="5">
    <source>
        <dbReference type="PROSITE" id="PS50017"/>
    </source>
</evidence>
<dbReference type="InterPro" id="IPR000488">
    <property type="entry name" value="Death_dom"/>
</dbReference>
<name>A0A284SDK1_ARMOS</name>
<proteinExistence type="predicted"/>
<feature type="compositionally biased region" description="Basic residues" evidence="3">
    <location>
        <begin position="438"/>
        <end position="454"/>
    </location>
</feature>
<dbReference type="GO" id="GO:0008270">
    <property type="term" value="F:zinc ion binding"/>
    <property type="evidence" value="ECO:0007669"/>
    <property type="project" value="UniProtKB-KW"/>
</dbReference>
<dbReference type="SUPFAM" id="SSF50630">
    <property type="entry name" value="Acid proteases"/>
    <property type="match status" value="1"/>
</dbReference>
<feature type="region of interest" description="Disordered" evidence="3">
    <location>
        <begin position="910"/>
        <end position="1030"/>
    </location>
</feature>
<feature type="region of interest" description="Disordered" evidence="3">
    <location>
        <begin position="833"/>
        <end position="863"/>
    </location>
</feature>
<protein>
    <recommendedName>
        <fullName evidence="10">Reverse transcriptase</fullName>
    </recommendedName>
</protein>
<dbReference type="InterPro" id="IPR036875">
    <property type="entry name" value="Znf_CCHC_sf"/>
</dbReference>
<feature type="domain" description="Death" evidence="5">
    <location>
        <begin position="1138"/>
        <end position="1180"/>
    </location>
</feature>
<dbReference type="SUPFAM" id="SSF57756">
    <property type="entry name" value="Retrovirus zinc finger-like domains"/>
    <property type="match status" value="1"/>
</dbReference>
<keyword evidence="4" id="KW-0472">Membrane</keyword>
<feature type="transmembrane region" description="Helical" evidence="4">
    <location>
        <begin position="12"/>
        <end position="32"/>
    </location>
</feature>
<gene>
    <name evidence="8" type="ORF">ARMOST_22660</name>
</gene>
<organism evidence="8 9">
    <name type="scientific">Armillaria ostoyae</name>
    <name type="common">Armillaria root rot fungus</name>
    <dbReference type="NCBI Taxonomy" id="47428"/>
    <lineage>
        <taxon>Eukaryota</taxon>
        <taxon>Fungi</taxon>
        <taxon>Dikarya</taxon>
        <taxon>Basidiomycota</taxon>
        <taxon>Agaricomycotina</taxon>
        <taxon>Agaricomycetes</taxon>
        <taxon>Agaricomycetidae</taxon>
        <taxon>Agaricales</taxon>
        <taxon>Marasmiineae</taxon>
        <taxon>Physalacriaceae</taxon>
        <taxon>Armillaria</taxon>
    </lineage>
</organism>
<reference evidence="9" key="1">
    <citation type="journal article" date="2017" name="Nat. Ecol. Evol.">
        <title>Genome expansion and lineage-specific genetic innovations in the forest pathogenic fungi Armillaria.</title>
        <authorList>
            <person name="Sipos G."/>
            <person name="Prasanna A.N."/>
            <person name="Walter M.C."/>
            <person name="O'Connor E."/>
            <person name="Balint B."/>
            <person name="Krizsan K."/>
            <person name="Kiss B."/>
            <person name="Hess J."/>
            <person name="Varga T."/>
            <person name="Slot J."/>
            <person name="Riley R."/>
            <person name="Boka B."/>
            <person name="Rigling D."/>
            <person name="Barry K."/>
            <person name="Lee J."/>
            <person name="Mihaltcheva S."/>
            <person name="LaButti K."/>
            <person name="Lipzen A."/>
            <person name="Waldron R."/>
            <person name="Moloney N.M."/>
            <person name="Sperisen C."/>
            <person name="Kredics L."/>
            <person name="Vagvoelgyi C."/>
            <person name="Patrignani A."/>
            <person name="Fitzpatrick D."/>
            <person name="Nagy I."/>
            <person name="Doyle S."/>
            <person name="Anderson J.B."/>
            <person name="Grigoriev I.V."/>
            <person name="Gueldener U."/>
            <person name="Muensterkoetter M."/>
            <person name="Nagy L.G."/>
        </authorList>
    </citation>
    <scope>NUCLEOTIDE SEQUENCE [LARGE SCALE GENOMIC DNA]</scope>
    <source>
        <strain evidence="9">C18/9</strain>
    </source>
</reference>
<dbReference type="Gene3D" id="3.10.10.10">
    <property type="entry name" value="HIV Type 1 Reverse Transcriptase, subunit A, domain 1"/>
    <property type="match status" value="1"/>
</dbReference>
<dbReference type="GO" id="GO:0006397">
    <property type="term" value="P:mRNA processing"/>
    <property type="evidence" value="ECO:0007669"/>
    <property type="project" value="UniProtKB-KW"/>
</dbReference>
<dbReference type="InterPro" id="IPR005162">
    <property type="entry name" value="Retrotrans_gag_dom"/>
</dbReference>
<dbReference type="GO" id="GO:0007165">
    <property type="term" value="P:signal transduction"/>
    <property type="evidence" value="ECO:0007669"/>
    <property type="project" value="InterPro"/>
</dbReference>
<feature type="compositionally biased region" description="Polar residues" evidence="3">
    <location>
        <begin position="841"/>
        <end position="851"/>
    </location>
</feature>
<dbReference type="STRING" id="47428.A0A284SDK1"/>
<dbReference type="Gene3D" id="4.10.60.10">
    <property type="entry name" value="Zinc finger, CCHC-type"/>
    <property type="match status" value="1"/>
</dbReference>
<feature type="compositionally biased region" description="Basic and acidic residues" evidence="3">
    <location>
        <begin position="516"/>
        <end position="532"/>
    </location>
</feature>
<keyword evidence="1" id="KW-0507">mRNA processing</keyword>
<dbReference type="SMART" id="SM00343">
    <property type="entry name" value="ZnF_C2HC"/>
    <property type="match status" value="1"/>
</dbReference>
<dbReference type="CDD" id="cd00303">
    <property type="entry name" value="retropepsin_like"/>
    <property type="match status" value="1"/>
</dbReference>
<dbReference type="GO" id="GO:0003676">
    <property type="term" value="F:nucleic acid binding"/>
    <property type="evidence" value="ECO:0007669"/>
    <property type="project" value="InterPro"/>
</dbReference>
<evidence type="ECO:0000256" key="1">
    <source>
        <dbReference type="ARBA" id="ARBA00022664"/>
    </source>
</evidence>
<dbReference type="Pfam" id="PF00098">
    <property type="entry name" value="zf-CCHC"/>
    <property type="match status" value="1"/>
</dbReference>
<dbReference type="InterPro" id="IPR001878">
    <property type="entry name" value="Znf_CCHC"/>
</dbReference>
<dbReference type="InterPro" id="IPR043502">
    <property type="entry name" value="DNA/RNA_pol_sf"/>
</dbReference>
<feature type="region of interest" description="Disordered" evidence="3">
    <location>
        <begin position="1069"/>
        <end position="1112"/>
    </location>
</feature>
<feature type="domain" description="CCHC-type" evidence="6">
    <location>
        <begin position="814"/>
        <end position="828"/>
    </location>
</feature>
<sequence>MQISTDFSTSTLVAIAVTALSITCVFTTLILLKTYEYEIKQLSRRLVNYVRHLIFPTYIERPGGAFISNPRLYPVRTHSTTPYHYVADAFREWEGPITFPPLFESQSTGLSTSTNEQDVGQEGGRVLYEEYETIPTISDPVLPEEEVQHIVTPRLSITIPSSPEFPFREPGIPIIIRSDTPTDDSYVPHSPTTSEIIIWNNNQRNDRERTPTPHPHTRAWSPNSSDFPGDSGTRSVTPQPASDIRRAATASRDAAAREELARLISRNSEIERTITRDRTAAQFYERASRPQLENETTTQYWQRQSATAAETSAINEIEEETYRQRPRPITPIWLERYRQYRTHQMEQGLPGVSIATWMEYRAHAGDRDPRRAGTRVREYMAFQASAYTNRSDLDAFGGSADVQAVSLFNERHPLTPYRTPAPYQSRFVKEPPLIPSHQPRRRRHPTSPQIHHRTNYMYSSPGRVQAGSGGDGAGGSGKPDIDVIDDKPDDGWGGGNEGKKPEKPEEPWKPGTGFFKGEKPPDPKDPFSDSVAKDKERWSLPGAPDKFDPDTEPPNPVGAMGEDAPWIGCKPDLIRKPEPFKGDADDIDRFITDCQMYFQVHSAYMWLDPYRVAFASSYFKGRAKDWWTLQLEDLYSSSRGKYRFPSWYAFKGAITTKFSDPGVEEKHKVAMYTLRMTGTMTATEYLQELEKLAKKAKLRHDTGDRGHMVTALRQGVPASYTNMIANIGTNIPVGYEQWGQRIIIMNEERQRKAALDIVGKMYQPRPPPPQQNAGTPKGASGATTSSAPKKTTTGITYGGRGQPMDIDVIKSGNCFRCGEKGHISKNCPLQSWNKGKKQEVRASTTEPSTGSKIEEVKDAAGNHSGRTYTLPVVNVSHPPHSILFAERNSNQTNKESHNRYAILTIDGDTHLSSVSDNKAPREAESPNTKDSALRNFGAKRHTSSLHGETQPTKVLDEKSPIIVTPIDTASQPRRTDGTWAKLKNAPCEVSSDEQAAPTERSPIATIDDESRSDGAQENTARSPTDTKTIPQEVASAQAIKRGHSVVMIEVPDEEDDTSFILQQNKVAATDADACGPSPKRKSPLMEKEAERPIGNDTSVSEGREAAKHAPPTVAPQEWLKPFETEWTWRAIKDAKDESSARAILLNWIHKTRAEEVVDNLLEGLRSSERFRALEWLDELRKPKRYFIRAQNSPQSLLIPVELETLEYPITIQAKALLDSGCTGSSIHRDVVKKYGIPVQKTASPIPVYNADGSHNKAGEITTYAELRLKIGGHSERIDLAVTDLGSKEIFLGHDWLVRHNPSINWTTGSVTFTRCQCAGNRFVLPDADPDDEWELEEGETILAVDFEEAIEIRAVHKANELAAKANEEKEKKTFEQMVPESYRDFKDLFSKENFDDLPVRKPWDHAIELVPNAKNTLDCKVYPLNPIEQKELDKFLDENLASGRIKPSKSPMASPFFFVKKKDGTLRPVQDYRKLNEMTIKNRYPLPLISELMDKLGSAKYFTKLDVRWGYNNVRIKKDDEWKAAFRTNRGLFEPTVMFFGLTNSPATFQWMMNDIFKNLIATGKVTVYLDDILIFSKTLEEHRKITRRVLELLRKHKLFLKAEKCEFEVRETEYLGVIISEGSIRMDPVKTWQESQNGPVPTKKKELQSFLGFANFYRRFNKRLQ</sequence>
<evidence type="ECO:0000256" key="2">
    <source>
        <dbReference type="PROSITE-ProRule" id="PRU00047"/>
    </source>
</evidence>
<dbReference type="EMBL" id="FUEG01000092">
    <property type="protein sequence ID" value="SJL19053.1"/>
    <property type="molecule type" value="Genomic_DNA"/>
</dbReference>
<evidence type="ECO:0000256" key="4">
    <source>
        <dbReference type="SAM" id="Phobius"/>
    </source>
</evidence>
<dbReference type="InterPro" id="IPR000477">
    <property type="entry name" value="RT_dom"/>
</dbReference>
<evidence type="ECO:0008006" key="10">
    <source>
        <dbReference type="Google" id="ProtNLM"/>
    </source>
</evidence>
<feature type="compositionally biased region" description="Polar residues" evidence="3">
    <location>
        <begin position="1015"/>
        <end position="1029"/>
    </location>
</feature>